<evidence type="ECO:0000256" key="1">
    <source>
        <dbReference type="SAM" id="MobiDB-lite"/>
    </source>
</evidence>
<comment type="caution">
    <text evidence="2">The sequence shown here is derived from an EMBL/GenBank/DDBJ whole genome shotgun (WGS) entry which is preliminary data.</text>
</comment>
<feature type="compositionally biased region" description="Polar residues" evidence="1">
    <location>
        <begin position="65"/>
        <end position="74"/>
    </location>
</feature>
<name>A0AAN8IP64_TRICO</name>
<feature type="non-terminal residue" evidence="2">
    <location>
        <position position="130"/>
    </location>
</feature>
<evidence type="ECO:0000313" key="3">
    <source>
        <dbReference type="Proteomes" id="UP001331761"/>
    </source>
</evidence>
<proteinExistence type="predicted"/>
<evidence type="ECO:0000313" key="2">
    <source>
        <dbReference type="EMBL" id="KAK5981689.1"/>
    </source>
</evidence>
<reference evidence="2 3" key="1">
    <citation type="submission" date="2019-10" db="EMBL/GenBank/DDBJ databases">
        <title>Assembly and Annotation for the nematode Trichostrongylus colubriformis.</title>
        <authorList>
            <person name="Martin J."/>
        </authorList>
    </citation>
    <scope>NUCLEOTIDE SEQUENCE [LARGE SCALE GENOMIC DNA]</scope>
    <source>
        <strain evidence="2">G859</strain>
        <tissue evidence="2">Whole worm</tissue>
    </source>
</reference>
<feature type="compositionally biased region" description="Polar residues" evidence="1">
    <location>
        <begin position="1"/>
        <end position="11"/>
    </location>
</feature>
<feature type="region of interest" description="Disordered" evidence="1">
    <location>
        <begin position="1"/>
        <end position="33"/>
    </location>
</feature>
<protein>
    <submittedName>
        <fullName evidence="2">Uncharacterized protein</fullName>
    </submittedName>
</protein>
<dbReference type="EMBL" id="WIXE01006003">
    <property type="protein sequence ID" value="KAK5981689.1"/>
    <property type="molecule type" value="Genomic_DNA"/>
</dbReference>
<dbReference type="Proteomes" id="UP001331761">
    <property type="component" value="Unassembled WGS sequence"/>
</dbReference>
<accession>A0AAN8IP64</accession>
<keyword evidence="3" id="KW-1185">Reference proteome</keyword>
<sequence>MLPRRSSSLRESGNDEASIRSRADTSGLTPMRNTYVTNKFSPLARQLVTYRDKNSGPSCAPLRLPSTTNSQTATEIDMPFPRLVEETSTSRAACSSGIVRLPINATQLGGRYLLRIPKKDIERRPLESTL</sequence>
<feature type="compositionally biased region" description="Polar residues" evidence="1">
    <location>
        <begin position="24"/>
        <end position="33"/>
    </location>
</feature>
<organism evidence="2 3">
    <name type="scientific">Trichostrongylus colubriformis</name>
    <name type="common">Black scour worm</name>
    <dbReference type="NCBI Taxonomy" id="6319"/>
    <lineage>
        <taxon>Eukaryota</taxon>
        <taxon>Metazoa</taxon>
        <taxon>Ecdysozoa</taxon>
        <taxon>Nematoda</taxon>
        <taxon>Chromadorea</taxon>
        <taxon>Rhabditida</taxon>
        <taxon>Rhabditina</taxon>
        <taxon>Rhabditomorpha</taxon>
        <taxon>Strongyloidea</taxon>
        <taxon>Trichostrongylidae</taxon>
        <taxon>Trichostrongylus</taxon>
    </lineage>
</organism>
<feature type="region of interest" description="Disordered" evidence="1">
    <location>
        <begin position="53"/>
        <end position="76"/>
    </location>
</feature>
<dbReference type="AlphaFoldDB" id="A0AAN8IP64"/>
<gene>
    <name evidence="2" type="ORF">GCK32_009596</name>
</gene>